<dbReference type="Gene3D" id="3.30.110.170">
    <property type="entry name" value="Protein of unknown function (DUF541), domain 1"/>
    <property type="match status" value="1"/>
</dbReference>
<sequence length="236" mass="25124">MKVVKLSTIALFTLLATACGGDRSPAERGTLISISATGEASQAPDVANISAGVVTESEDSEQAMRDNATQMDKLIKAIKKAGIDEKDVQTSGISLSPRYDYQQGRKPQITGYQARNTVSIKVRDLPALGEVLDTLAAAGANQIHGPSLEIGEPEPVLAEARKRALDIARARAETYAKALDMRVRRIVSISEQGGRIPQPMPMMRAEIAAAKDSAATPVAPGETTLSVNLDLVFELR</sequence>
<dbReference type="GeneID" id="76607747"/>
<dbReference type="AlphaFoldDB" id="A0A143HLD1"/>
<dbReference type="RefSeq" id="WP_067152810.1">
    <property type="nucleotide sequence ID" value="NZ_CP014864.1"/>
</dbReference>
<reference evidence="2" key="1">
    <citation type="submission" date="2016-03" db="EMBL/GenBank/DDBJ databases">
        <authorList>
            <person name="Lee Y.-S."/>
            <person name="Choi Y.-L."/>
        </authorList>
    </citation>
    <scope>NUCLEOTIDE SEQUENCE [LARGE SCALE GENOMIC DNA]</scope>
    <source>
        <strain evidence="2">DAU221</strain>
    </source>
</reference>
<dbReference type="KEGG" id="mthd:A3224_06755"/>
<keyword evidence="2" id="KW-1185">Reference proteome</keyword>
<evidence type="ECO:0000313" key="1">
    <source>
        <dbReference type="EMBL" id="AMX02321.1"/>
    </source>
</evidence>
<dbReference type="GO" id="GO:0006974">
    <property type="term" value="P:DNA damage response"/>
    <property type="evidence" value="ECO:0007669"/>
    <property type="project" value="TreeGrafter"/>
</dbReference>
<dbReference type="EMBL" id="CP014864">
    <property type="protein sequence ID" value="AMX02321.1"/>
    <property type="molecule type" value="Genomic_DNA"/>
</dbReference>
<dbReference type="STRING" id="252514.A3224_06755"/>
<dbReference type="PANTHER" id="PTHR34387:SF1">
    <property type="entry name" value="PERIPLASMIC IMMUNOGENIC PROTEIN"/>
    <property type="match status" value="1"/>
</dbReference>
<name>A0A143HLD1_MICTH</name>
<dbReference type="Pfam" id="PF04402">
    <property type="entry name" value="SIMPL"/>
    <property type="match status" value="1"/>
</dbReference>
<evidence type="ECO:0000313" key="2">
    <source>
        <dbReference type="Proteomes" id="UP000076077"/>
    </source>
</evidence>
<dbReference type="OrthoDB" id="9813144at2"/>
<dbReference type="PANTHER" id="PTHR34387">
    <property type="entry name" value="SLR1258 PROTEIN"/>
    <property type="match status" value="1"/>
</dbReference>
<accession>A0A143HLD1</accession>
<protein>
    <submittedName>
        <fullName evidence="1">Uncharacterized protein</fullName>
    </submittedName>
</protein>
<dbReference type="Gene3D" id="3.30.70.2970">
    <property type="entry name" value="Protein of unknown function (DUF541), domain 2"/>
    <property type="match status" value="1"/>
</dbReference>
<gene>
    <name evidence="1" type="ORF">A3224_06755</name>
</gene>
<organism evidence="1 2">
    <name type="scientific">Microbulbifer thermotolerans</name>
    <dbReference type="NCBI Taxonomy" id="252514"/>
    <lineage>
        <taxon>Bacteria</taxon>
        <taxon>Pseudomonadati</taxon>
        <taxon>Pseudomonadota</taxon>
        <taxon>Gammaproteobacteria</taxon>
        <taxon>Cellvibrionales</taxon>
        <taxon>Microbulbiferaceae</taxon>
        <taxon>Microbulbifer</taxon>
    </lineage>
</organism>
<proteinExistence type="predicted"/>
<dbReference type="InterPro" id="IPR007497">
    <property type="entry name" value="SIMPL/DUF541"/>
</dbReference>
<dbReference type="PROSITE" id="PS51257">
    <property type="entry name" value="PROKAR_LIPOPROTEIN"/>
    <property type="match status" value="1"/>
</dbReference>
<dbReference type="Proteomes" id="UP000076077">
    <property type="component" value="Chromosome"/>
</dbReference>
<dbReference type="InterPro" id="IPR052022">
    <property type="entry name" value="26kDa_periplasmic_antigen"/>
</dbReference>